<evidence type="ECO:0000259" key="14">
    <source>
        <dbReference type="PROSITE" id="PS51915"/>
    </source>
</evidence>
<evidence type="ECO:0000256" key="5">
    <source>
        <dbReference type="ARBA" id="ARBA00022771"/>
    </source>
</evidence>
<evidence type="ECO:0000256" key="7">
    <source>
        <dbReference type="ARBA" id="ARBA00023015"/>
    </source>
</evidence>
<keyword evidence="6 12" id="KW-0862">Zinc</keyword>
<dbReference type="EMBL" id="OU892280">
    <property type="protein sequence ID" value="CAG9767525.1"/>
    <property type="molecule type" value="Genomic_DNA"/>
</dbReference>
<comment type="subcellular location">
    <subcellularLocation>
        <location evidence="1">Nucleus</location>
    </subcellularLocation>
</comment>
<dbReference type="PROSITE" id="PS50157">
    <property type="entry name" value="ZINC_FINGER_C2H2_2"/>
    <property type="match status" value="12"/>
</dbReference>
<dbReference type="FunFam" id="3.30.160.60:FF:001370">
    <property type="entry name" value="Zinc finger protein"/>
    <property type="match status" value="1"/>
</dbReference>
<evidence type="ECO:0000256" key="10">
    <source>
        <dbReference type="ARBA" id="ARBA00023242"/>
    </source>
</evidence>
<evidence type="ECO:0000259" key="13">
    <source>
        <dbReference type="PROSITE" id="PS50157"/>
    </source>
</evidence>
<dbReference type="FunFam" id="3.30.160.60:FF:000446">
    <property type="entry name" value="Zinc finger protein"/>
    <property type="match status" value="1"/>
</dbReference>
<dbReference type="FunFam" id="3.30.160.60:FF:002343">
    <property type="entry name" value="Zinc finger protein 33A"/>
    <property type="match status" value="2"/>
</dbReference>
<feature type="domain" description="C2H2-type" evidence="13">
    <location>
        <begin position="331"/>
        <end position="358"/>
    </location>
</feature>
<feature type="domain" description="C2H2-type" evidence="13">
    <location>
        <begin position="443"/>
        <end position="470"/>
    </location>
</feature>
<evidence type="ECO:0000313" key="15">
    <source>
        <dbReference type="EMBL" id="CAG9767525.1"/>
    </source>
</evidence>
<keyword evidence="16" id="KW-1185">Reference proteome</keyword>
<evidence type="ECO:0000256" key="11">
    <source>
        <dbReference type="PROSITE-ProRule" id="PRU00042"/>
    </source>
</evidence>
<feature type="binding site" evidence="12">
    <location>
        <position position="20"/>
    </location>
    <ligand>
        <name>Zn(2+)</name>
        <dbReference type="ChEBI" id="CHEBI:29105"/>
    </ligand>
</feature>
<dbReference type="Pfam" id="PF13894">
    <property type="entry name" value="zf-C2H2_4"/>
    <property type="match status" value="1"/>
</dbReference>
<dbReference type="SUPFAM" id="SSF57716">
    <property type="entry name" value="Glucocorticoid receptor-like (DNA-binding domain)"/>
    <property type="match status" value="1"/>
</dbReference>
<feature type="binding site" evidence="12">
    <location>
        <position position="61"/>
    </location>
    <ligand>
        <name>Zn(2+)</name>
        <dbReference type="ChEBI" id="CHEBI:29105"/>
    </ligand>
</feature>
<evidence type="ECO:0000256" key="4">
    <source>
        <dbReference type="ARBA" id="ARBA00022737"/>
    </source>
</evidence>
<dbReference type="SUPFAM" id="SSF57667">
    <property type="entry name" value="beta-beta-alpha zinc fingers"/>
    <property type="match status" value="6"/>
</dbReference>
<dbReference type="InterPro" id="IPR013087">
    <property type="entry name" value="Znf_C2H2_type"/>
</dbReference>
<dbReference type="SMART" id="SM00868">
    <property type="entry name" value="zf-AD"/>
    <property type="match status" value="1"/>
</dbReference>
<dbReference type="GO" id="GO:0001228">
    <property type="term" value="F:DNA-binding transcription activator activity, RNA polymerase II-specific"/>
    <property type="evidence" value="ECO:0007669"/>
    <property type="project" value="TreeGrafter"/>
</dbReference>
<accession>A0A9N9QEX9</accession>
<evidence type="ECO:0000256" key="3">
    <source>
        <dbReference type="ARBA" id="ARBA00022723"/>
    </source>
</evidence>
<dbReference type="OrthoDB" id="8117402at2759"/>
<dbReference type="GO" id="GO:0005634">
    <property type="term" value="C:nucleus"/>
    <property type="evidence" value="ECO:0007669"/>
    <property type="project" value="UniProtKB-SubCell"/>
</dbReference>
<dbReference type="PROSITE" id="PS00028">
    <property type="entry name" value="ZINC_FINGER_C2H2_1"/>
    <property type="match status" value="11"/>
</dbReference>
<keyword evidence="10" id="KW-0539">Nucleus</keyword>
<keyword evidence="4" id="KW-0677">Repeat</keyword>
<feature type="binding site" evidence="12">
    <location>
        <position position="17"/>
    </location>
    <ligand>
        <name>Zn(2+)</name>
        <dbReference type="ChEBI" id="CHEBI:29105"/>
    </ligand>
</feature>
<dbReference type="FunFam" id="3.30.160.60:FF:001506">
    <property type="entry name" value="Zinc finger protein"/>
    <property type="match status" value="1"/>
</dbReference>
<dbReference type="InterPro" id="IPR012934">
    <property type="entry name" value="Znf_AD"/>
</dbReference>
<evidence type="ECO:0000256" key="6">
    <source>
        <dbReference type="ARBA" id="ARBA00022833"/>
    </source>
</evidence>
<keyword evidence="3 12" id="KW-0479">Metal-binding</keyword>
<dbReference type="FunFam" id="3.30.160.60:FF:000213">
    <property type="entry name" value="Zinc finger protein 624"/>
    <property type="match status" value="1"/>
</dbReference>
<feature type="domain" description="C2H2-type" evidence="13">
    <location>
        <begin position="241"/>
        <end position="268"/>
    </location>
</feature>
<feature type="domain" description="C2H2-type" evidence="13">
    <location>
        <begin position="303"/>
        <end position="330"/>
    </location>
</feature>
<keyword evidence="7" id="KW-0805">Transcription regulation</keyword>
<keyword evidence="8" id="KW-0238">DNA-binding</keyword>
<dbReference type="Pfam" id="PF00096">
    <property type="entry name" value="zf-C2H2"/>
    <property type="match status" value="9"/>
</dbReference>
<evidence type="ECO:0000313" key="16">
    <source>
        <dbReference type="Proteomes" id="UP001152799"/>
    </source>
</evidence>
<dbReference type="AlphaFoldDB" id="A0A9N9QEX9"/>
<feature type="domain" description="C2H2-type" evidence="13">
    <location>
        <begin position="387"/>
        <end position="414"/>
    </location>
</feature>
<keyword evidence="5 11" id="KW-0863">Zinc-finger</keyword>
<dbReference type="PANTHER" id="PTHR24393:SF15">
    <property type="entry name" value="IP01243P-RELATED"/>
    <property type="match status" value="1"/>
</dbReference>
<feature type="domain" description="C2H2-type" evidence="13">
    <location>
        <begin position="499"/>
        <end position="526"/>
    </location>
</feature>
<dbReference type="InterPro" id="IPR036236">
    <property type="entry name" value="Znf_C2H2_sf"/>
</dbReference>
<dbReference type="Pfam" id="PF07776">
    <property type="entry name" value="zf-AD"/>
    <property type="match status" value="1"/>
</dbReference>
<proteinExistence type="inferred from homology"/>
<feature type="domain" description="C2H2-type" evidence="13">
    <location>
        <begin position="269"/>
        <end position="296"/>
    </location>
</feature>
<reference evidence="15" key="1">
    <citation type="submission" date="2022-01" db="EMBL/GenBank/DDBJ databases">
        <authorList>
            <person name="King R."/>
        </authorList>
    </citation>
    <scope>NUCLEOTIDE SEQUENCE</scope>
</reference>
<dbReference type="Pfam" id="PF12874">
    <property type="entry name" value="zf-met"/>
    <property type="match status" value="1"/>
</dbReference>
<feature type="domain" description="C2H2-type" evidence="13">
    <location>
        <begin position="471"/>
        <end position="498"/>
    </location>
</feature>
<keyword evidence="9" id="KW-0804">Transcription</keyword>
<sequence length="596" mass="68382">MDLSAYLAAPLQLDKVCRACLMVKGNMRPLFGACLDEMLASFTGIQISQNDGFPRHMCVQCVLQCSRAYTFKQLYEKSNAILRQFVSKEFQDNLKKYQEQEKSRNQAKKELEEQLKFRSPSPVRIMLEEPKILENECVSFETVVTSQGHFMQKTEIDDEFYAVVETVEEIGDDEGSLGDMSNEEKNYKIDLATLNAMTSPEPPVTKQKKSSKYSCPKCDAQFPLRVDLKIHMMIHPKDLNYICNTCNKAFAEARILRRHQKIHLEHKPHQCDQCPMSFSESSNLSKHKKKHTGELRNIKGKPYLCSVCGRAFKWSSSLHKHMKYHTGHKLLNCNYCPKQYVEARSLKIHMRSHTGERPYVCNICNKSFTQTCNLEKHIRVHTGEKPYTCPVCNKGFSQSGYVSIHMRTHTGDRPYVCRTCDRAFSGSNTLNLHQRTHTGEKPYNCEICGKNFSRQETLTVHIRTHTGDRPHVCNICHRGFTSSGQLSGHMKTHTGEKPHACKVCDRKFSGSSSLKVHMKYHQPIQKKEEVVQAVQYTCKLCNKNFEDDTAFNTHILDVHDIQAATIQIKGDDLENFTEIITSDNQTIQVQTISQME</sequence>
<feature type="domain" description="ZAD" evidence="14">
    <location>
        <begin position="15"/>
        <end position="85"/>
    </location>
</feature>
<dbReference type="PROSITE" id="PS51915">
    <property type="entry name" value="ZAD"/>
    <property type="match status" value="1"/>
</dbReference>
<evidence type="ECO:0000256" key="8">
    <source>
        <dbReference type="ARBA" id="ARBA00023125"/>
    </source>
</evidence>
<evidence type="ECO:0000256" key="2">
    <source>
        <dbReference type="ARBA" id="ARBA00006991"/>
    </source>
</evidence>
<feature type="binding site" evidence="12">
    <location>
        <position position="58"/>
    </location>
    <ligand>
        <name>Zn(2+)</name>
        <dbReference type="ChEBI" id="CHEBI:29105"/>
    </ligand>
</feature>
<feature type="domain" description="C2H2-type" evidence="13">
    <location>
        <begin position="359"/>
        <end position="386"/>
    </location>
</feature>
<dbReference type="Proteomes" id="UP001152799">
    <property type="component" value="Chromosome 4"/>
</dbReference>
<evidence type="ECO:0000256" key="1">
    <source>
        <dbReference type="ARBA" id="ARBA00004123"/>
    </source>
</evidence>
<organism evidence="15 16">
    <name type="scientific">Ceutorhynchus assimilis</name>
    <name type="common">cabbage seed weevil</name>
    <dbReference type="NCBI Taxonomy" id="467358"/>
    <lineage>
        <taxon>Eukaryota</taxon>
        <taxon>Metazoa</taxon>
        <taxon>Ecdysozoa</taxon>
        <taxon>Arthropoda</taxon>
        <taxon>Hexapoda</taxon>
        <taxon>Insecta</taxon>
        <taxon>Pterygota</taxon>
        <taxon>Neoptera</taxon>
        <taxon>Endopterygota</taxon>
        <taxon>Coleoptera</taxon>
        <taxon>Polyphaga</taxon>
        <taxon>Cucujiformia</taxon>
        <taxon>Curculionidae</taxon>
        <taxon>Ceutorhynchinae</taxon>
        <taxon>Ceutorhynchus</taxon>
    </lineage>
</organism>
<dbReference type="GO" id="GO:0000978">
    <property type="term" value="F:RNA polymerase II cis-regulatory region sequence-specific DNA binding"/>
    <property type="evidence" value="ECO:0007669"/>
    <property type="project" value="TreeGrafter"/>
</dbReference>
<dbReference type="SMART" id="SM00355">
    <property type="entry name" value="ZnF_C2H2"/>
    <property type="match status" value="12"/>
</dbReference>
<dbReference type="GO" id="GO:0008270">
    <property type="term" value="F:zinc ion binding"/>
    <property type="evidence" value="ECO:0007669"/>
    <property type="project" value="UniProtKB-UniRule"/>
</dbReference>
<evidence type="ECO:0000256" key="12">
    <source>
        <dbReference type="PROSITE-ProRule" id="PRU01263"/>
    </source>
</evidence>
<comment type="similarity">
    <text evidence="2">Belongs to the krueppel C2H2-type zinc-finger protein family.</text>
</comment>
<dbReference type="Gene3D" id="3.30.160.60">
    <property type="entry name" value="Classic Zinc Finger"/>
    <property type="match status" value="10"/>
</dbReference>
<feature type="domain" description="C2H2-type" evidence="13">
    <location>
        <begin position="536"/>
        <end position="564"/>
    </location>
</feature>
<feature type="domain" description="C2H2-type" evidence="13">
    <location>
        <begin position="415"/>
        <end position="442"/>
    </location>
</feature>
<evidence type="ECO:0000256" key="9">
    <source>
        <dbReference type="ARBA" id="ARBA00023163"/>
    </source>
</evidence>
<dbReference type="PANTHER" id="PTHR24393">
    <property type="entry name" value="ZINC FINGER PROTEIN"/>
    <property type="match status" value="1"/>
</dbReference>
<protein>
    <submittedName>
        <fullName evidence="15">Uncharacterized protein</fullName>
    </submittedName>
</protein>
<name>A0A9N9QEX9_9CUCU</name>
<dbReference type="FunFam" id="3.30.160.60:FF:000624">
    <property type="entry name" value="zinc finger protein 697"/>
    <property type="match status" value="1"/>
</dbReference>
<dbReference type="FunFam" id="3.30.160.60:FF:000478">
    <property type="entry name" value="Zinc finger protein 133"/>
    <property type="match status" value="1"/>
</dbReference>
<feature type="domain" description="C2H2-type" evidence="13">
    <location>
        <begin position="213"/>
        <end position="240"/>
    </location>
</feature>
<gene>
    <name evidence="15" type="ORF">CEUTPL_LOCUS8087</name>
</gene>